<reference evidence="2 3" key="1">
    <citation type="submission" date="2019-12" db="EMBL/GenBank/DDBJ databases">
        <title>Novel species isolated from a subtropical stream in China.</title>
        <authorList>
            <person name="Lu H."/>
        </authorList>
    </citation>
    <scope>NUCLEOTIDE SEQUENCE [LARGE SCALE GENOMIC DNA]</scope>
    <source>
        <strain evidence="2 3">FT134W</strain>
    </source>
</reference>
<gene>
    <name evidence="2" type="ORF">GTP56_11920</name>
</gene>
<evidence type="ECO:0000259" key="1">
    <source>
        <dbReference type="Pfam" id="PF10091"/>
    </source>
</evidence>
<dbReference type="EMBL" id="WWCR01000010">
    <property type="protein sequence ID" value="MYM72906.1"/>
    <property type="molecule type" value="Genomic_DNA"/>
</dbReference>
<sequence>MTSGDSQALLHSMQKDSFNYFLSEFNPLNGLVRDKTADDWPASIAAVGMALTVYPIGVERGCMPREDAVARTLTTLRFFAASEQSDSPTATGYKGFYYHFLDMNSGQRVLDCELSSIDTALLIAGMLTAAGYFSADTPEEREIRALADLLYCRVDWRWMCRRKRLMCHGWKPGKGFLRWHWEGYDEALILYVLALGSPTFPIERDSYDAWSSTYEWKSVYGIDYLYAGPLFIHQMSHIWLDLRGIRDDFMRAHDLDYFENSRRAAHVQQRYAIDNPLGFPDYGELCWGITASDGPGPATRKIDGIQRKFYDYVGRGAPYGPDDGTLAPWAVAASLPFAPEIVLPSIEHYQNLHLCEQNPYGFKASFSTVFHHGRGGRRWVSPYHFGINEGPTVIMVENHLHDFPWSLMRQNDALRSGLRRAGFAGGWLDEDGGAG</sequence>
<dbReference type="PIRSF" id="PIRSF028431">
    <property type="entry name" value="UCP028431"/>
    <property type="match status" value="1"/>
</dbReference>
<dbReference type="Pfam" id="PF10091">
    <property type="entry name" value="Glycoamylase"/>
    <property type="match status" value="1"/>
</dbReference>
<proteinExistence type="predicted"/>
<name>A0A7X4KFY3_9BURK</name>
<accession>A0A7X4KFY3</accession>
<feature type="domain" description="Glycoamylase-like" evidence="1">
    <location>
        <begin position="179"/>
        <end position="411"/>
    </location>
</feature>
<dbReference type="InterPro" id="IPR016883">
    <property type="entry name" value="UCP028431"/>
</dbReference>
<comment type="caution">
    <text evidence="2">The sequence shown here is derived from an EMBL/GenBank/DDBJ whole genome shotgun (WGS) entry which is preliminary data.</text>
</comment>
<dbReference type="RefSeq" id="WP_161050246.1">
    <property type="nucleotide sequence ID" value="NZ_WWCR01000010.1"/>
</dbReference>
<evidence type="ECO:0000313" key="2">
    <source>
        <dbReference type="EMBL" id="MYM72906.1"/>
    </source>
</evidence>
<dbReference type="AlphaFoldDB" id="A0A7X4KFY3"/>
<evidence type="ECO:0000313" key="3">
    <source>
        <dbReference type="Proteomes" id="UP000469734"/>
    </source>
</evidence>
<organism evidence="2 3">
    <name type="scientific">Duganella margarita</name>
    <dbReference type="NCBI Taxonomy" id="2692170"/>
    <lineage>
        <taxon>Bacteria</taxon>
        <taxon>Pseudomonadati</taxon>
        <taxon>Pseudomonadota</taxon>
        <taxon>Betaproteobacteria</taxon>
        <taxon>Burkholderiales</taxon>
        <taxon>Oxalobacteraceae</taxon>
        <taxon>Telluria group</taxon>
        <taxon>Duganella</taxon>
    </lineage>
</organism>
<dbReference type="Gene3D" id="1.50.10.140">
    <property type="match status" value="1"/>
</dbReference>
<dbReference type="InterPro" id="IPR019282">
    <property type="entry name" value="Glycoamylase-like_cons_dom"/>
</dbReference>
<protein>
    <recommendedName>
        <fullName evidence="1">Glycoamylase-like domain-containing protein</fullName>
    </recommendedName>
</protein>
<dbReference type="Proteomes" id="UP000469734">
    <property type="component" value="Unassembled WGS sequence"/>
</dbReference>